<dbReference type="GeneID" id="40332176"/>
<organism evidence="2 3">
    <name type="scientific">Trypanosoma rangeli</name>
    <dbReference type="NCBI Taxonomy" id="5698"/>
    <lineage>
        <taxon>Eukaryota</taxon>
        <taxon>Discoba</taxon>
        <taxon>Euglenozoa</taxon>
        <taxon>Kinetoplastea</taxon>
        <taxon>Metakinetoplastina</taxon>
        <taxon>Trypanosomatida</taxon>
        <taxon>Trypanosomatidae</taxon>
        <taxon>Trypanosoma</taxon>
        <taxon>Herpetosoma</taxon>
    </lineage>
</organism>
<protein>
    <submittedName>
        <fullName evidence="2">Uncharacterized protein</fullName>
    </submittedName>
</protein>
<evidence type="ECO:0000313" key="3">
    <source>
        <dbReference type="Proteomes" id="UP000283634"/>
    </source>
</evidence>
<gene>
    <name evidence="2" type="ORF">TraAM80_08243</name>
</gene>
<keyword evidence="3" id="KW-1185">Reference proteome</keyword>
<dbReference type="EMBL" id="MKGL01000394">
    <property type="protein sequence ID" value="RNE99332.1"/>
    <property type="molecule type" value="Genomic_DNA"/>
</dbReference>
<dbReference type="Pfam" id="PF16825">
    <property type="entry name" value="DUF5075"/>
    <property type="match status" value="1"/>
</dbReference>
<dbReference type="PANTHER" id="PTHR35613">
    <property type="entry name" value="C-TYPE LECTIN DOMAIN-CONTAINING PROTEIN"/>
    <property type="match status" value="1"/>
</dbReference>
<feature type="region of interest" description="Disordered" evidence="1">
    <location>
        <begin position="131"/>
        <end position="211"/>
    </location>
</feature>
<dbReference type="VEuPathDB" id="TriTrypDB:TRSC58_06524"/>
<comment type="caution">
    <text evidence="2">The sequence shown here is derived from an EMBL/GenBank/DDBJ whole genome shotgun (WGS) entry which is preliminary data.</text>
</comment>
<name>A0A3R7N9Z8_TRYRA</name>
<proteinExistence type="predicted"/>
<evidence type="ECO:0000256" key="1">
    <source>
        <dbReference type="SAM" id="MobiDB-lite"/>
    </source>
</evidence>
<dbReference type="InterPro" id="IPR031797">
    <property type="entry name" value="DUF5075"/>
</dbReference>
<dbReference type="PANTHER" id="PTHR35613:SF2">
    <property type="entry name" value="C-TYPE LECTIN DOMAIN-CONTAINING PROTEIN"/>
    <property type="match status" value="1"/>
</dbReference>
<sequence length="211" mass="23772">MGGDRRYSAYYQKDNDKKCYVGVAKPSLNCIFEWNQGLFEDANVKYRGVPFYRGSLHSLAGAGPLNGYESYWHHGYPAHGQLYLISRLDTKGGSATATWYDGAAYAFKDSDMPSAAFGIVCEVQDVITTATTEAPTTTTTEAPTRRRRKPRPRRRRKPRPRRRRRPRPRRRRRPRHDDDGSPDHDDDGSPDYDDDGSPDNDDDGDGGVVGA</sequence>
<evidence type="ECO:0000313" key="2">
    <source>
        <dbReference type="EMBL" id="RNE99332.1"/>
    </source>
</evidence>
<dbReference type="Proteomes" id="UP000283634">
    <property type="component" value="Unassembled WGS sequence"/>
</dbReference>
<feature type="compositionally biased region" description="Acidic residues" evidence="1">
    <location>
        <begin position="184"/>
        <end position="205"/>
    </location>
</feature>
<dbReference type="AlphaFoldDB" id="A0A3R7N9Z8"/>
<feature type="compositionally biased region" description="Basic residues" evidence="1">
    <location>
        <begin position="145"/>
        <end position="174"/>
    </location>
</feature>
<accession>A0A3R7N9Z8</accession>
<dbReference type="OrthoDB" id="252801at2759"/>
<dbReference type="RefSeq" id="XP_029235137.1">
    <property type="nucleotide sequence ID" value="XM_029384997.1"/>
</dbReference>
<feature type="compositionally biased region" description="Low complexity" evidence="1">
    <location>
        <begin position="131"/>
        <end position="142"/>
    </location>
</feature>
<reference evidence="2 3" key="1">
    <citation type="journal article" date="2018" name="BMC Genomics">
        <title>Genomic comparison of Trypanosoma conorhini and Trypanosoma rangeli to Trypanosoma cruzi strains of high and low virulence.</title>
        <authorList>
            <person name="Bradwell K.R."/>
            <person name="Koparde V.N."/>
            <person name="Matveyev A.V."/>
            <person name="Serrano M.G."/>
            <person name="Alves J.M."/>
            <person name="Parikh H."/>
            <person name="Huang B."/>
            <person name="Lee V."/>
            <person name="Espinosa-Alvarez O."/>
            <person name="Ortiz P.A."/>
            <person name="Costa-Martins A.G."/>
            <person name="Teixeira M.M."/>
            <person name="Buck G.A."/>
        </authorList>
    </citation>
    <scope>NUCLEOTIDE SEQUENCE [LARGE SCALE GENOMIC DNA]</scope>
    <source>
        <strain evidence="2 3">AM80</strain>
    </source>
</reference>